<evidence type="ECO:0000313" key="3">
    <source>
        <dbReference type="Proteomes" id="UP000036851"/>
    </source>
</evidence>
<protein>
    <submittedName>
        <fullName evidence="2">Killer protein</fullName>
    </submittedName>
</protein>
<dbReference type="Proteomes" id="UP000036851">
    <property type="component" value="Unassembled WGS sequence"/>
</dbReference>
<dbReference type="PATRIC" id="fig|1560201.3.peg.2363"/>
<dbReference type="Gene3D" id="3.30.2310.20">
    <property type="entry name" value="RelE-like"/>
    <property type="match status" value="1"/>
</dbReference>
<dbReference type="EMBL" id="JRXF01000006">
    <property type="protein sequence ID" value="KOC94413.1"/>
    <property type="molecule type" value="Genomic_DNA"/>
</dbReference>
<accession>A0A0L7TGA3</accession>
<sequence>MIKSWKHKGLQKLYERDDTSGVQAKDAERIKLRLLVLDEATTTDDFKHYPGFKFHPLKGDKQNLYSITVRANWRITFEFRDGDAYILNLEDYH</sequence>
<keyword evidence="4" id="KW-1185">Reference proteome</keyword>
<evidence type="ECO:0000313" key="2">
    <source>
        <dbReference type="EMBL" id="KOC94413.1"/>
    </source>
</evidence>
<dbReference type="InterPro" id="IPR035093">
    <property type="entry name" value="RelE/ParE_toxin_dom_sf"/>
</dbReference>
<dbReference type="SUPFAM" id="SSF143011">
    <property type="entry name" value="RelE-like"/>
    <property type="match status" value="1"/>
</dbReference>
<dbReference type="PANTHER" id="PTHR40266">
    <property type="entry name" value="TOXIN HIGB-1"/>
    <property type="match status" value="1"/>
</dbReference>
<dbReference type="Proteomes" id="UP000037088">
    <property type="component" value="Unassembled WGS sequence"/>
</dbReference>
<dbReference type="AlphaFoldDB" id="A0A0L7TGA3"/>
<dbReference type="Pfam" id="PF05015">
    <property type="entry name" value="HigB-like_toxin"/>
    <property type="match status" value="1"/>
</dbReference>
<comment type="caution">
    <text evidence="2">The sequence shown here is derived from an EMBL/GenBank/DDBJ whole genome shotgun (WGS) entry which is preliminary data.</text>
</comment>
<name>A0A0L7TGA3_9GAMM</name>
<evidence type="ECO:0000313" key="1">
    <source>
        <dbReference type="EMBL" id="KOC90009.1"/>
    </source>
</evidence>
<dbReference type="PANTHER" id="PTHR40266:SF2">
    <property type="entry name" value="TOXIN HIGB-1"/>
    <property type="match status" value="1"/>
</dbReference>
<organism evidence="2 3">
    <name type="scientific">Winslowiella iniecta</name>
    <dbReference type="NCBI Taxonomy" id="1560201"/>
    <lineage>
        <taxon>Bacteria</taxon>
        <taxon>Pseudomonadati</taxon>
        <taxon>Pseudomonadota</taxon>
        <taxon>Gammaproteobacteria</taxon>
        <taxon>Enterobacterales</taxon>
        <taxon>Erwiniaceae</taxon>
        <taxon>Winslowiella</taxon>
    </lineage>
</organism>
<proteinExistence type="predicted"/>
<dbReference type="RefSeq" id="WP_052899382.1">
    <property type="nucleotide sequence ID" value="NZ_JRXE01000013.1"/>
</dbReference>
<dbReference type="OrthoDB" id="9801102at2"/>
<evidence type="ECO:0000313" key="4">
    <source>
        <dbReference type="Proteomes" id="UP000037088"/>
    </source>
</evidence>
<reference evidence="3 4" key="1">
    <citation type="journal article" date="2015" name="Int. J. Syst. Evol. Microbiol.">
        <title>Erwinia iniecta sp. nov., isolated from Russian wheat aphids (Diuraphis noxia).</title>
        <authorList>
            <person name="Campillo T."/>
            <person name="Luna E."/>
            <person name="Portier P."/>
            <person name="Fischer-Le Saux M."/>
            <person name="Lapitan N."/>
            <person name="Tisserat N.A."/>
            <person name="Leach J.E."/>
        </authorList>
    </citation>
    <scope>NUCLEOTIDE SEQUENCE [LARGE SCALE GENOMIC DNA]</scope>
    <source>
        <strain evidence="1 4">B120</strain>
        <strain evidence="2 3">B149</strain>
    </source>
</reference>
<dbReference type="EMBL" id="JRXE01000013">
    <property type="protein sequence ID" value="KOC90009.1"/>
    <property type="molecule type" value="Genomic_DNA"/>
</dbReference>
<dbReference type="InterPro" id="IPR007711">
    <property type="entry name" value="HigB-1"/>
</dbReference>
<gene>
    <name evidence="1" type="ORF">NG42_11095</name>
    <name evidence="2" type="ORF">NG43_05745</name>
</gene>